<dbReference type="GO" id="GO:0003964">
    <property type="term" value="F:RNA-directed DNA polymerase activity"/>
    <property type="evidence" value="ECO:0007669"/>
    <property type="project" value="UniProtKB-KW"/>
</dbReference>
<keyword evidence="3" id="KW-1185">Reference proteome</keyword>
<reference evidence="2" key="2">
    <citation type="submission" date="2022-01" db="EMBL/GenBank/DDBJ databases">
        <authorList>
            <person name="Yamashiro T."/>
            <person name="Shiraishi A."/>
            <person name="Satake H."/>
            <person name="Nakayama K."/>
        </authorList>
    </citation>
    <scope>NUCLEOTIDE SEQUENCE</scope>
</reference>
<sequence>MVSWHTPYTVDHQKDCKEEWVLYTDDASSGKGFGAGMVLISPIKTEYTYALRLNFESTNNQAEYEALLAGLRITNKMGV</sequence>
<proteinExistence type="predicted"/>
<organism evidence="2 3">
    <name type="scientific">Tanacetum coccineum</name>
    <dbReference type="NCBI Taxonomy" id="301880"/>
    <lineage>
        <taxon>Eukaryota</taxon>
        <taxon>Viridiplantae</taxon>
        <taxon>Streptophyta</taxon>
        <taxon>Embryophyta</taxon>
        <taxon>Tracheophyta</taxon>
        <taxon>Spermatophyta</taxon>
        <taxon>Magnoliopsida</taxon>
        <taxon>eudicotyledons</taxon>
        <taxon>Gunneridae</taxon>
        <taxon>Pentapetalae</taxon>
        <taxon>asterids</taxon>
        <taxon>campanulids</taxon>
        <taxon>Asterales</taxon>
        <taxon>Asteraceae</taxon>
        <taxon>Asteroideae</taxon>
        <taxon>Anthemideae</taxon>
        <taxon>Anthemidinae</taxon>
        <taxon>Tanacetum</taxon>
    </lineage>
</organism>
<comment type="caution">
    <text evidence="2">The sequence shown here is derived from an EMBL/GenBank/DDBJ whole genome shotgun (WGS) entry which is preliminary data.</text>
</comment>
<dbReference type="InterPro" id="IPR012337">
    <property type="entry name" value="RNaseH-like_sf"/>
</dbReference>
<accession>A0ABQ5DRW5</accession>
<evidence type="ECO:0000313" key="2">
    <source>
        <dbReference type="EMBL" id="GJT41618.1"/>
    </source>
</evidence>
<dbReference type="Gene3D" id="3.30.420.10">
    <property type="entry name" value="Ribonuclease H-like superfamily/Ribonuclease H"/>
    <property type="match status" value="1"/>
</dbReference>
<keyword evidence="2" id="KW-0808">Transferase</keyword>
<protein>
    <submittedName>
        <fullName evidence="2">Reverse transcriptase domain-containing protein</fullName>
    </submittedName>
</protein>
<dbReference type="PANTHER" id="PTHR48475">
    <property type="entry name" value="RIBONUCLEASE H"/>
    <property type="match status" value="1"/>
</dbReference>
<dbReference type="InterPro" id="IPR036397">
    <property type="entry name" value="RNaseH_sf"/>
</dbReference>
<dbReference type="PANTHER" id="PTHR48475:SF2">
    <property type="entry name" value="RIBONUCLEASE H"/>
    <property type="match status" value="1"/>
</dbReference>
<keyword evidence="2" id="KW-0695">RNA-directed DNA polymerase</keyword>
<feature type="domain" description="RNase H type-1" evidence="1">
    <location>
        <begin position="16"/>
        <end position="79"/>
    </location>
</feature>
<dbReference type="PROSITE" id="PS50879">
    <property type="entry name" value="RNASE_H_1"/>
    <property type="match status" value="1"/>
</dbReference>
<keyword evidence="2" id="KW-0548">Nucleotidyltransferase</keyword>
<name>A0ABQ5DRW5_9ASTR</name>
<evidence type="ECO:0000259" key="1">
    <source>
        <dbReference type="PROSITE" id="PS50879"/>
    </source>
</evidence>
<reference evidence="2" key="1">
    <citation type="journal article" date="2022" name="Int. J. Mol. Sci.">
        <title>Draft Genome of Tanacetum Coccineum: Genomic Comparison of Closely Related Tanacetum-Family Plants.</title>
        <authorList>
            <person name="Yamashiro T."/>
            <person name="Shiraishi A."/>
            <person name="Nakayama K."/>
            <person name="Satake H."/>
        </authorList>
    </citation>
    <scope>NUCLEOTIDE SEQUENCE</scope>
</reference>
<evidence type="ECO:0000313" key="3">
    <source>
        <dbReference type="Proteomes" id="UP001151760"/>
    </source>
</evidence>
<dbReference type="SUPFAM" id="SSF53098">
    <property type="entry name" value="Ribonuclease H-like"/>
    <property type="match status" value="1"/>
</dbReference>
<dbReference type="EMBL" id="BQNB010015576">
    <property type="protein sequence ID" value="GJT41618.1"/>
    <property type="molecule type" value="Genomic_DNA"/>
</dbReference>
<dbReference type="Proteomes" id="UP001151760">
    <property type="component" value="Unassembled WGS sequence"/>
</dbReference>
<gene>
    <name evidence="2" type="ORF">Tco_0941483</name>
</gene>
<dbReference type="InterPro" id="IPR002156">
    <property type="entry name" value="RNaseH_domain"/>
</dbReference>